<dbReference type="Pfam" id="PF07715">
    <property type="entry name" value="Plug"/>
    <property type="match status" value="1"/>
</dbReference>
<evidence type="ECO:0000259" key="14">
    <source>
        <dbReference type="SMART" id="SM00965"/>
    </source>
</evidence>
<name>A0ABU3Q4M2_9SPHN</name>
<dbReference type="InterPro" id="IPR000531">
    <property type="entry name" value="Beta-barrel_TonB"/>
</dbReference>
<dbReference type="SMART" id="SM00965">
    <property type="entry name" value="STN"/>
    <property type="match status" value="1"/>
</dbReference>
<protein>
    <submittedName>
        <fullName evidence="15">TonB-dependent receptor</fullName>
    </submittedName>
</protein>
<keyword evidence="8 12" id="KW-0798">TonB box</keyword>
<evidence type="ECO:0000256" key="1">
    <source>
        <dbReference type="ARBA" id="ARBA00004571"/>
    </source>
</evidence>
<comment type="similarity">
    <text evidence="11 12">Belongs to the TonB-dependent receptor family.</text>
</comment>
<evidence type="ECO:0000256" key="5">
    <source>
        <dbReference type="ARBA" id="ARBA00022692"/>
    </source>
</evidence>
<dbReference type="SUPFAM" id="SSF56935">
    <property type="entry name" value="Porins"/>
    <property type="match status" value="1"/>
</dbReference>
<feature type="domain" description="Secretin/TonB short N-terminal" evidence="14">
    <location>
        <begin position="52"/>
        <end position="102"/>
    </location>
</feature>
<dbReference type="Gene3D" id="2.40.170.20">
    <property type="entry name" value="TonB-dependent receptor, beta-barrel domain"/>
    <property type="match status" value="1"/>
</dbReference>
<comment type="subcellular location">
    <subcellularLocation>
        <location evidence="1 11">Cell outer membrane</location>
        <topology evidence="1 11">Multi-pass membrane protein</topology>
    </subcellularLocation>
</comment>
<dbReference type="RefSeq" id="WP_315724302.1">
    <property type="nucleotide sequence ID" value="NZ_JAVUPU010000002.1"/>
</dbReference>
<dbReference type="Pfam" id="PF07660">
    <property type="entry name" value="STN"/>
    <property type="match status" value="1"/>
</dbReference>
<keyword evidence="3 11" id="KW-1134">Transmembrane beta strand</keyword>
<evidence type="ECO:0000256" key="3">
    <source>
        <dbReference type="ARBA" id="ARBA00022452"/>
    </source>
</evidence>
<dbReference type="InterPro" id="IPR012910">
    <property type="entry name" value="Plug_dom"/>
</dbReference>
<keyword evidence="7" id="KW-0406">Ion transport</keyword>
<dbReference type="Gene3D" id="3.55.50.30">
    <property type="match status" value="1"/>
</dbReference>
<evidence type="ECO:0000256" key="13">
    <source>
        <dbReference type="SAM" id="SignalP"/>
    </source>
</evidence>
<keyword evidence="13" id="KW-0732">Signal</keyword>
<evidence type="ECO:0000313" key="15">
    <source>
        <dbReference type="EMBL" id="MDT9598346.1"/>
    </source>
</evidence>
<evidence type="ECO:0000256" key="9">
    <source>
        <dbReference type="ARBA" id="ARBA00023136"/>
    </source>
</evidence>
<evidence type="ECO:0000256" key="4">
    <source>
        <dbReference type="ARBA" id="ARBA00022496"/>
    </source>
</evidence>
<keyword evidence="10 11" id="KW-0998">Cell outer membrane</keyword>
<sequence>MTNFLLRSALAASTAVISTASASAAAQVRSFDVAAQSAVDGIALLGKQADIQIISIRKDTRDKRTNAVRGNMDIDQALGALLSGTGLSARKMGARTYSVYRLHKTSALVSKAPLAVARDRVQAQETASSAVDSALASAEVGQREADAEIVVTARRRSERVDDVPMSITAISGQDIAQRGLLGSADALRGIPGVNQMEHSAGQSITIRGIESATTGQNFGSGPTTATYFGEVETTSAAGLYGGAGVDLKLVDIQRIEVLRGPQGTSFGNASMGGAVRTIPNAPLLAEIEGRVAGSLSSMSRNGDINYVLQGMINIPVVMDRFAIRAVAYDYEDSGFVDNRAASDPAFIASAIIPFGAQASAADEDHLGGTHVTGGRIAALFQPIDDLRFTATYITQKTETDGIALSTRPGYVQAILDIAPEHGGGPAFFDTKIDIFTATMEYHIDWGQLVATYSHVDSKSISAIPLSAYLTPWPLSQYFNSDHSEDVGEIRFVSSLEGPINFIAGLYHGDVTDNAFADNRWHGNVTMENAIGVVPGPRGVTDAGVYTEERDLTQKAAYGELSFEPVDGLTLTGGVRHYTYDRDFLLDAVGGFYSAAGQFSQEKGGASGETYRLNAAYKPRDNVLLYADFSQGFRLGRLQAGLPAGVCDLDNDGIYDGDGVTSIASTRRLESDSVDNYEIGGKFALFDRKVHVSADVYRAEWKGIPVRVRTPALSGPCGGGFGYFANAGAAVSEGFEFALTWQVSDATRIDLGGSLTDAKLTEDVPAIGAESGDRLPGAPKYNANAGILHKYTLAGYDASLRVDAIYVGAFYGDLAQSANTRAGDYIKLDFNAGIEFGNLGVDIFVRNITNEDAFTYRGDSAAADAVYGYRLRPRTIGVQMNYRF</sequence>
<evidence type="ECO:0000313" key="16">
    <source>
        <dbReference type="Proteomes" id="UP001259572"/>
    </source>
</evidence>
<dbReference type="InterPro" id="IPR011662">
    <property type="entry name" value="Secretin/TonB_short_N"/>
</dbReference>
<dbReference type="Proteomes" id="UP001259572">
    <property type="component" value="Unassembled WGS sequence"/>
</dbReference>
<evidence type="ECO:0000256" key="12">
    <source>
        <dbReference type="RuleBase" id="RU003357"/>
    </source>
</evidence>
<dbReference type="Pfam" id="PF00593">
    <property type="entry name" value="TonB_dep_Rec_b-barrel"/>
    <property type="match status" value="1"/>
</dbReference>
<dbReference type="PROSITE" id="PS52016">
    <property type="entry name" value="TONB_DEPENDENT_REC_3"/>
    <property type="match status" value="1"/>
</dbReference>
<dbReference type="InterPro" id="IPR039426">
    <property type="entry name" value="TonB-dep_rcpt-like"/>
</dbReference>
<gene>
    <name evidence="15" type="ORF">RQX22_05200</name>
</gene>
<evidence type="ECO:0000256" key="6">
    <source>
        <dbReference type="ARBA" id="ARBA00023004"/>
    </source>
</evidence>
<evidence type="ECO:0000256" key="10">
    <source>
        <dbReference type="ARBA" id="ARBA00023237"/>
    </source>
</evidence>
<feature type="signal peptide" evidence="13">
    <location>
        <begin position="1"/>
        <end position="24"/>
    </location>
</feature>
<keyword evidence="15" id="KW-0675">Receptor</keyword>
<reference evidence="15 16" key="1">
    <citation type="submission" date="2023-05" db="EMBL/GenBank/DDBJ databases">
        <authorList>
            <person name="Guo Y."/>
        </authorList>
    </citation>
    <scope>NUCLEOTIDE SEQUENCE [LARGE SCALE GENOMIC DNA]</scope>
    <source>
        <strain evidence="15 16">GR2756</strain>
    </source>
</reference>
<evidence type="ECO:0000256" key="8">
    <source>
        <dbReference type="ARBA" id="ARBA00023077"/>
    </source>
</evidence>
<comment type="caution">
    <text evidence="15">The sequence shown here is derived from an EMBL/GenBank/DDBJ whole genome shotgun (WGS) entry which is preliminary data.</text>
</comment>
<keyword evidence="6" id="KW-0408">Iron</keyword>
<keyword evidence="16" id="KW-1185">Reference proteome</keyword>
<dbReference type="PANTHER" id="PTHR32552">
    <property type="entry name" value="FERRICHROME IRON RECEPTOR-RELATED"/>
    <property type="match status" value="1"/>
</dbReference>
<proteinExistence type="inferred from homology"/>
<dbReference type="InterPro" id="IPR036942">
    <property type="entry name" value="Beta-barrel_TonB_sf"/>
</dbReference>
<evidence type="ECO:0000256" key="11">
    <source>
        <dbReference type="PROSITE-ProRule" id="PRU01360"/>
    </source>
</evidence>
<feature type="chain" id="PRO_5046353963" evidence="13">
    <location>
        <begin position="25"/>
        <end position="883"/>
    </location>
</feature>
<keyword evidence="4" id="KW-0410">Iron transport</keyword>
<dbReference type="PANTHER" id="PTHR32552:SF81">
    <property type="entry name" value="TONB-DEPENDENT OUTER MEMBRANE RECEPTOR"/>
    <property type="match status" value="1"/>
</dbReference>
<dbReference type="EMBL" id="JAVUPU010000002">
    <property type="protein sequence ID" value="MDT9598346.1"/>
    <property type="molecule type" value="Genomic_DNA"/>
</dbReference>
<organism evidence="15 16">
    <name type="scientific">Sphingosinicella rhizophila</name>
    <dbReference type="NCBI Taxonomy" id="3050082"/>
    <lineage>
        <taxon>Bacteria</taxon>
        <taxon>Pseudomonadati</taxon>
        <taxon>Pseudomonadota</taxon>
        <taxon>Alphaproteobacteria</taxon>
        <taxon>Sphingomonadales</taxon>
        <taxon>Sphingosinicellaceae</taxon>
        <taxon>Sphingosinicella</taxon>
    </lineage>
</organism>
<keyword evidence="9 11" id="KW-0472">Membrane</keyword>
<evidence type="ECO:0000256" key="2">
    <source>
        <dbReference type="ARBA" id="ARBA00022448"/>
    </source>
</evidence>
<keyword evidence="2 11" id="KW-0813">Transport</keyword>
<evidence type="ECO:0000256" key="7">
    <source>
        <dbReference type="ARBA" id="ARBA00023065"/>
    </source>
</evidence>
<keyword evidence="5 11" id="KW-0812">Transmembrane</keyword>
<accession>A0ABU3Q4M2</accession>